<keyword evidence="12" id="KW-1185">Reference proteome</keyword>
<keyword evidence="7 9" id="KW-0472">Membrane</keyword>
<dbReference type="EnsemblPlants" id="AET4Gv20445200.1">
    <property type="protein sequence ID" value="AET4Gv20445200.1"/>
    <property type="gene ID" value="AET4Gv20445200"/>
</dbReference>
<dbReference type="Gene3D" id="3.30.40.10">
    <property type="entry name" value="Zinc/RING finger domain, C3HC4 (zinc finger)"/>
    <property type="match status" value="1"/>
</dbReference>
<evidence type="ECO:0000256" key="6">
    <source>
        <dbReference type="ARBA" id="ARBA00022989"/>
    </source>
</evidence>
<dbReference type="PROSITE" id="PS50089">
    <property type="entry name" value="ZF_RING_2"/>
    <property type="match status" value="1"/>
</dbReference>
<evidence type="ECO:0000256" key="3">
    <source>
        <dbReference type="ARBA" id="ARBA00022723"/>
    </source>
</evidence>
<dbReference type="STRING" id="200361.A0A453I4I8"/>
<keyword evidence="4 8" id="KW-0863">Zinc-finger</keyword>
<evidence type="ECO:0000256" key="9">
    <source>
        <dbReference type="SAM" id="Phobius"/>
    </source>
</evidence>
<evidence type="ECO:0000256" key="5">
    <source>
        <dbReference type="ARBA" id="ARBA00022833"/>
    </source>
</evidence>
<reference evidence="11" key="3">
    <citation type="journal article" date="2017" name="Nature">
        <title>Genome sequence of the progenitor of the wheat D genome Aegilops tauschii.</title>
        <authorList>
            <person name="Luo M.C."/>
            <person name="Gu Y.Q."/>
            <person name="Puiu D."/>
            <person name="Wang H."/>
            <person name="Twardziok S.O."/>
            <person name="Deal K.R."/>
            <person name="Huo N."/>
            <person name="Zhu T."/>
            <person name="Wang L."/>
            <person name="Wang Y."/>
            <person name="McGuire P.E."/>
            <person name="Liu S."/>
            <person name="Long H."/>
            <person name="Ramasamy R.K."/>
            <person name="Rodriguez J.C."/>
            <person name="Van S.L."/>
            <person name="Yuan L."/>
            <person name="Wang Z."/>
            <person name="Xia Z."/>
            <person name="Xiao L."/>
            <person name="Anderson O.D."/>
            <person name="Ouyang S."/>
            <person name="Liang Y."/>
            <person name="Zimin A.V."/>
            <person name="Pertea G."/>
            <person name="Qi P."/>
            <person name="Bennetzen J.L."/>
            <person name="Dai X."/>
            <person name="Dawson M.W."/>
            <person name="Muller H.G."/>
            <person name="Kugler K."/>
            <person name="Rivarola-Duarte L."/>
            <person name="Spannagl M."/>
            <person name="Mayer K.F.X."/>
            <person name="Lu F.H."/>
            <person name="Bevan M.W."/>
            <person name="Leroy P."/>
            <person name="Li P."/>
            <person name="You F.M."/>
            <person name="Sun Q."/>
            <person name="Liu Z."/>
            <person name="Lyons E."/>
            <person name="Wicker T."/>
            <person name="Salzberg S.L."/>
            <person name="Devos K.M."/>
            <person name="Dvorak J."/>
        </authorList>
    </citation>
    <scope>NUCLEOTIDE SEQUENCE [LARGE SCALE GENOMIC DNA]</scope>
    <source>
        <strain evidence="11">cv. AL8/78</strain>
    </source>
</reference>
<protein>
    <recommendedName>
        <fullName evidence="10">RING-type domain-containing protein</fullName>
    </recommendedName>
</protein>
<reference evidence="11" key="5">
    <citation type="journal article" date="2021" name="G3 (Bethesda)">
        <title>Aegilops tauschii genome assembly Aet v5.0 features greater sequence contiguity and improved annotation.</title>
        <authorList>
            <person name="Wang L."/>
            <person name="Zhu T."/>
            <person name="Rodriguez J.C."/>
            <person name="Deal K.R."/>
            <person name="Dubcovsky J."/>
            <person name="McGuire P.E."/>
            <person name="Lux T."/>
            <person name="Spannagl M."/>
            <person name="Mayer K.F.X."/>
            <person name="Baldrich P."/>
            <person name="Meyers B.C."/>
            <person name="Huo N."/>
            <person name="Gu Y.Q."/>
            <person name="Zhou H."/>
            <person name="Devos K.M."/>
            <person name="Bennetzen J.L."/>
            <person name="Unver T."/>
            <person name="Budak H."/>
            <person name="Gulick P.J."/>
            <person name="Galiba G."/>
            <person name="Kalapos B."/>
            <person name="Nelson D.R."/>
            <person name="Li P."/>
            <person name="You F.M."/>
            <person name="Luo M.C."/>
            <person name="Dvorak J."/>
        </authorList>
    </citation>
    <scope>NUCLEOTIDE SEQUENCE [LARGE SCALE GENOMIC DNA]</scope>
    <source>
        <strain evidence="11">cv. AL8/78</strain>
    </source>
</reference>
<organism evidence="11 12">
    <name type="scientific">Aegilops tauschii subsp. strangulata</name>
    <name type="common">Goatgrass</name>
    <dbReference type="NCBI Taxonomy" id="200361"/>
    <lineage>
        <taxon>Eukaryota</taxon>
        <taxon>Viridiplantae</taxon>
        <taxon>Streptophyta</taxon>
        <taxon>Embryophyta</taxon>
        <taxon>Tracheophyta</taxon>
        <taxon>Spermatophyta</taxon>
        <taxon>Magnoliopsida</taxon>
        <taxon>Liliopsida</taxon>
        <taxon>Poales</taxon>
        <taxon>Poaceae</taxon>
        <taxon>BOP clade</taxon>
        <taxon>Pooideae</taxon>
        <taxon>Triticodae</taxon>
        <taxon>Triticeae</taxon>
        <taxon>Triticinae</taxon>
        <taxon>Aegilops</taxon>
    </lineage>
</organism>
<evidence type="ECO:0000259" key="10">
    <source>
        <dbReference type="PROSITE" id="PS50089"/>
    </source>
</evidence>
<comment type="subcellular location">
    <subcellularLocation>
        <location evidence="1">Membrane</location>
    </subcellularLocation>
</comment>
<keyword evidence="3" id="KW-0479">Metal-binding</keyword>
<evidence type="ECO:0000313" key="12">
    <source>
        <dbReference type="Proteomes" id="UP000015105"/>
    </source>
</evidence>
<feature type="domain" description="RING-type" evidence="10">
    <location>
        <begin position="113"/>
        <end position="155"/>
    </location>
</feature>
<dbReference type="Pfam" id="PF13639">
    <property type="entry name" value="zf-RING_2"/>
    <property type="match status" value="1"/>
</dbReference>
<feature type="transmembrane region" description="Helical" evidence="9">
    <location>
        <begin position="40"/>
        <end position="63"/>
    </location>
</feature>
<proteinExistence type="predicted"/>
<dbReference type="SUPFAM" id="SSF57850">
    <property type="entry name" value="RING/U-box"/>
    <property type="match status" value="1"/>
</dbReference>
<evidence type="ECO:0000313" key="11">
    <source>
        <dbReference type="EnsemblPlants" id="AET4Gv20445200.1"/>
    </source>
</evidence>
<dbReference type="SMART" id="SM00184">
    <property type="entry name" value="RING"/>
    <property type="match status" value="1"/>
</dbReference>
<dbReference type="PANTHER" id="PTHR46539:SF24">
    <property type="entry name" value="(WILD MALAYSIAN BANANA) HYPOTHETICAL PROTEIN"/>
    <property type="match status" value="1"/>
</dbReference>
<dbReference type="GO" id="GO:0008270">
    <property type="term" value="F:zinc ion binding"/>
    <property type="evidence" value="ECO:0007669"/>
    <property type="project" value="UniProtKB-KW"/>
</dbReference>
<dbReference type="GO" id="GO:0016020">
    <property type="term" value="C:membrane"/>
    <property type="evidence" value="ECO:0007669"/>
    <property type="project" value="UniProtKB-SubCell"/>
</dbReference>
<evidence type="ECO:0000256" key="8">
    <source>
        <dbReference type="PROSITE-ProRule" id="PRU00175"/>
    </source>
</evidence>
<dbReference type="InterPro" id="IPR001841">
    <property type="entry name" value="Znf_RING"/>
</dbReference>
<dbReference type="Gramene" id="AET4Gv20445200.1">
    <property type="protein sequence ID" value="AET4Gv20445200.1"/>
    <property type="gene ID" value="AET4Gv20445200"/>
</dbReference>
<dbReference type="Proteomes" id="UP000015105">
    <property type="component" value="Chromosome 4D"/>
</dbReference>
<dbReference type="CDD" id="cd16461">
    <property type="entry name" value="RING-H2_EL5-like"/>
    <property type="match status" value="1"/>
</dbReference>
<sequence length="182" mass="19488">QTHSTSHCSLLQITTHCTYRHADMSSSEMEDSSLSSDIRFYSYAVLASFGVAAVLVVCFWQLYKLTVSARPQDMLPVSSSSGNAAALRLGDVSALPVFVDGGNGDGAPVGVECAVCLAEMTDGERGRLLPRCGHRFHVECIDRWFRSNSTCPLCRVAVFGEPSTLEAQKGASLSVPVVVLQG</sequence>
<keyword evidence="6 9" id="KW-1133">Transmembrane helix</keyword>
<accession>A0A453I4I8</accession>
<keyword evidence="5" id="KW-0862">Zinc</keyword>
<reference evidence="12" key="2">
    <citation type="journal article" date="2017" name="Nat. Plants">
        <title>The Aegilops tauschii genome reveals multiple impacts of transposons.</title>
        <authorList>
            <person name="Zhao G."/>
            <person name="Zou C."/>
            <person name="Li K."/>
            <person name="Wang K."/>
            <person name="Li T."/>
            <person name="Gao L."/>
            <person name="Zhang X."/>
            <person name="Wang H."/>
            <person name="Yang Z."/>
            <person name="Liu X."/>
            <person name="Jiang W."/>
            <person name="Mao L."/>
            <person name="Kong X."/>
            <person name="Jiao Y."/>
            <person name="Jia J."/>
        </authorList>
    </citation>
    <scope>NUCLEOTIDE SEQUENCE [LARGE SCALE GENOMIC DNA]</scope>
    <source>
        <strain evidence="12">cv. AL8/78</strain>
    </source>
</reference>
<evidence type="ECO:0000256" key="2">
    <source>
        <dbReference type="ARBA" id="ARBA00022692"/>
    </source>
</evidence>
<evidence type="ECO:0000256" key="7">
    <source>
        <dbReference type="ARBA" id="ARBA00023136"/>
    </source>
</evidence>
<dbReference type="PANTHER" id="PTHR46539">
    <property type="entry name" value="E3 UBIQUITIN-PROTEIN LIGASE ATL42"/>
    <property type="match status" value="1"/>
</dbReference>
<evidence type="ECO:0000256" key="1">
    <source>
        <dbReference type="ARBA" id="ARBA00004370"/>
    </source>
</evidence>
<evidence type="ECO:0000256" key="4">
    <source>
        <dbReference type="ARBA" id="ARBA00022771"/>
    </source>
</evidence>
<reference evidence="12" key="1">
    <citation type="journal article" date="2014" name="Science">
        <title>Ancient hybridizations among the ancestral genomes of bread wheat.</title>
        <authorList>
            <consortium name="International Wheat Genome Sequencing Consortium,"/>
            <person name="Marcussen T."/>
            <person name="Sandve S.R."/>
            <person name="Heier L."/>
            <person name="Spannagl M."/>
            <person name="Pfeifer M."/>
            <person name="Jakobsen K.S."/>
            <person name="Wulff B.B."/>
            <person name="Steuernagel B."/>
            <person name="Mayer K.F."/>
            <person name="Olsen O.A."/>
        </authorList>
    </citation>
    <scope>NUCLEOTIDE SEQUENCE [LARGE SCALE GENOMIC DNA]</scope>
    <source>
        <strain evidence="12">cv. AL8/78</strain>
    </source>
</reference>
<dbReference type="AlphaFoldDB" id="A0A453I4I8"/>
<reference evidence="11" key="4">
    <citation type="submission" date="2019-03" db="UniProtKB">
        <authorList>
            <consortium name="EnsemblPlants"/>
        </authorList>
    </citation>
    <scope>IDENTIFICATION</scope>
</reference>
<keyword evidence="2 9" id="KW-0812">Transmembrane</keyword>
<dbReference type="InterPro" id="IPR013083">
    <property type="entry name" value="Znf_RING/FYVE/PHD"/>
</dbReference>
<name>A0A453I4I8_AEGTS</name>